<evidence type="ECO:0000256" key="3">
    <source>
        <dbReference type="ARBA" id="ARBA00023022"/>
    </source>
</evidence>
<evidence type="ECO:0000256" key="4">
    <source>
        <dbReference type="ARBA" id="ARBA00023125"/>
    </source>
</evidence>
<evidence type="ECO:0000256" key="5">
    <source>
        <dbReference type="ARBA" id="ARBA00023157"/>
    </source>
</evidence>
<dbReference type="GO" id="GO:0042742">
    <property type="term" value="P:defense response to bacterium"/>
    <property type="evidence" value="ECO:0007669"/>
    <property type="project" value="UniProtKB-KW"/>
</dbReference>
<evidence type="ECO:0000256" key="1">
    <source>
        <dbReference type="ARBA" id="ARBA00010648"/>
    </source>
</evidence>
<dbReference type="AlphaFoldDB" id="A0A150HG32"/>
<evidence type="ECO:0000313" key="8">
    <source>
        <dbReference type="Proteomes" id="UP000075357"/>
    </source>
</evidence>
<evidence type="ECO:0000256" key="6">
    <source>
        <dbReference type="SAM" id="SignalP"/>
    </source>
</evidence>
<accession>A0A150HG32</accession>
<protein>
    <submittedName>
        <fullName evidence="7">Neocarzinostatin family protein</fullName>
    </submittedName>
</protein>
<dbReference type="RefSeq" id="WP_005051226.1">
    <property type="nucleotide sequence ID" value="NZ_LRAD01000026.1"/>
</dbReference>
<keyword evidence="6" id="KW-0732">Signal</keyword>
<reference evidence="7 8" key="1">
    <citation type="submission" date="2016-01" db="EMBL/GenBank/DDBJ databases">
        <title>Draft genome sequences of Microbacterium laevaniformans LCDC 91-0039 and the type strain of Microbacterium hominis LCDC 84-209.</title>
        <authorList>
            <person name="Bernier A.-M."/>
            <person name="Bernard K."/>
        </authorList>
    </citation>
    <scope>NUCLEOTIDE SEQUENCE [LARGE SCALE GENOMIC DNA]</scope>
    <source>
        <strain evidence="7 8">LCDC 91-0039</strain>
    </source>
</reference>
<dbReference type="EMBL" id="LRAD01000026">
    <property type="protein sequence ID" value="KXZ60985.1"/>
    <property type="molecule type" value="Genomic_DNA"/>
</dbReference>
<dbReference type="STRING" id="36807.Mlaev_01242"/>
<organism evidence="7 8">
    <name type="scientific">Microbacterium laevaniformans</name>
    <dbReference type="NCBI Taxonomy" id="36807"/>
    <lineage>
        <taxon>Bacteria</taxon>
        <taxon>Bacillati</taxon>
        <taxon>Actinomycetota</taxon>
        <taxon>Actinomycetes</taxon>
        <taxon>Micrococcales</taxon>
        <taxon>Microbacteriaceae</taxon>
        <taxon>Microbacterium</taxon>
    </lineage>
</organism>
<keyword evidence="3" id="KW-0044">Antibiotic</keyword>
<dbReference type="InterPro" id="IPR002186">
    <property type="entry name" value="Neocarzinostatin_fam"/>
</dbReference>
<keyword evidence="8" id="KW-1185">Reference proteome</keyword>
<sequence>MSSTLRKRAMAASFAGLALALVGLVGVPAYAATGLSPAPSVDAAGARYFIDGDTTTTSVTGLAANTDYYVGLCANASYLFGIPACAGFQSVTTDAAGSLTATVVLQSNGANTHAKAPGQPASVDCTATDACAIKVATHGSNKQIVDESVSFRVDQ</sequence>
<keyword evidence="5" id="KW-1015">Disulfide bond</keyword>
<name>A0A150HG32_9MICO</name>
<comment type="similarity">
    <text evidence="1">Belongs to the neocarzinostatin family.</text>
</comment>
<dbReference type="InterPro" id="IPR027273">
    <property type="entry name" value="Neocarzinostatin-like"/>
</dbReference>
<dbReference type="SUPFAM" id="SSF49319">
    <property type="entry name" value="Actinoxanthin-like"/>
    <property type="match status" value="1"/>
</dbReference>
<dbReference type="Pfam" id="PF00960">
    <property type="entry name" value="Neocarzinostat"/>
    <property type="match status" value="1"/>
</dbReference>
<dbReference type="PATRIC" id="fig|36807.3.peg.1267"/>
<feature type="signal peptide" evidence="6">
    <location>
        <begin position="1"/>
        <end position="31"/>
    </location>
</feature>
<evidence type="ECO:0000256" key="2">
    <source>
        <dbReference type="ARBA" id="ARBA00022529"/>
    </source>
</evidence>
<keyword evidence="2" id="KW-0929">Antimicrobial</keyword>
<proteinExistence type="inferred from homology"/>
<comment type="caution">
    <text evidence="7">The sequence shown here is derived from an EMBL/GenBank/DDBJ whole genome shotgun (WGS) entry which is preliminary data.</text>
</comment>
<keyword evidence="4" id="KW-0238">DNA-binding</keyword>
<dbReference type="GO" id="GO:0003677">
    <property type="term" value="F:DNA binding"/>
    <property type="evidence" value="ECO:0007669"/>
    <property type="project" value="UniProtKB-KW"/>
</dbReference>
<dbReference type="PRINTS" id="PR01885">
    <property type="entry name" value="MACROMOMYCIN"/>
</dbReference>
<gene>
    <name evidence="7" type="ORF">Mlaev_01242</name>
</gene>
<evidence type="ECO:0000313" key="7">
    <source>
        <dbReference type="EMBL" id="KXZ60985.1"/>
    </source>
</evidence>
<feature type="chain" id="PRO_5007562607" evidence="6">
    <location>
        <begin position="32"/>
        <end position="155"/>
    </location>
</feature>
<dbReference type="Proteomes" id="UP000075357">
    <property type="component" value="Unassembled WGS sequence"/>
</dbReference>
<dbReference type="Gene3D" id="2.60.40.230">
    <property type="entry name" value="Neocarzinostatin-like"/>
    <property type="match status" value="1"/>
</dbReference>